<evidence type="ECO:0000313" key="3">
    <source>
        <dbReference type="EMBL" id="MRZ08594.1"/>
    </source>
</evidence>
<evidence type="ECO:0000313" key="4">
    <source>
        <dbReference type="Proteomes" id="UP000450599"/>
    </source>
</evidence>
<accession>A0A6I2P529</accession>
<sequence length="231" mass="26187">MEIGFCAINSRLISNNFLFTCFSGAFASILVVIATEVYRFIQMKKSIEQFFFSQLAFIYGQLQAANTNITNLLYNKEHVSDNLLNYLSNTIKQITPSLRSLDYNPFFPSNRSRAIKRIITRLFSTEINQLDSLACDCIYLPMAINTDKSDALRKGESNAVITSASPNTQKALNVLNKEIIRLISQILIDLTELNTACDNSFHWNDIEKKLSDVPKPDSSLSAFFSKYDFSK</sequence>
<comment type="caution">
    <text evidence="3">The sequence shown here is derived from an EMBL/GenBank/DDBJ whole genome shotgun (WGS) entry which is preliminary data.</text>
</comment>
<evidence type="ECO:0000313" key="2">
    <source>
        <dbReference type="EMBL" id="MRY83903.1"/>
    </source>
</evidence>
<feature type="transmembrane region" description="Helical" evidence="1">
    <location>
        <begin position="17"/>
        <end position="38"/>
    </location>
</feature>
<reference evidence="4 5" key="1">
    <citation type="journal article" date="2019" name="Nat. Med.">
        <title>A library of human gut bacterial isolates paired with longitudinal multiomics data enables mechanistic microbiome research.</title>
        <authorList>
            <person name="Poyet M."/>
            <person name="Groussin M."/>
            <person name="Gibbons S.M."/>
            <person name="Avila-Pacheco J."/>
            <person name="Jiang X."/>
            <person name="Kearney S.M."/>
            <person name="Perrotta A.R."/>
            <person name="Berdy B."/>
            <person name="Zhao S."/>
            <person name="Lieberman T.D."/>
            <person name="Swanson P.K."/>
            <person name="Smith M."/>
            <person name="Roesemann S."/>
            <person name="Alexander J.E."/>
            <person name="Rich S.A."/>
            <person name="Livny J."/>
            <person name="Vlamakis H."/>
            <person name="Clish C."/>
            <person name="Bullock K."/>
            <person name="Deik A."/>
            <person name="Scott J."/>
            <person name="Pierce K.A."/>
            <person name="Xavier R.J."/>
            <person name="Alm E.J."/>
        </authorList>
    </citation>
    <scope>NUCLEOTIDE SEQUENCE [LARGE SCALE GENOMIC DNA]</scope>
    <source>
        <strain evidence="3 5">BIOML-A10</strain>
        <strain evidence="2 4">BIOML-A11</strain>
    </source>
</reference>
<dbReference type="EMBL" id="WKMX01000026">
    <property type="protein sequence ID" value="MRZ08594.1"/>
    <property type="molecule type" value="Genomic_DNA"/>
</dbReference>
<dbReference type="Proteomes" id="UP000450599">
    <property type="component" value="Unassembled WGS sequence"/>
</dbReference>
<organism evidence="3 5">
    <name type="scientific">Parabacteroides distasonis</name>
    <dbReference type="NCBI Taxonomy" id="823"/>
    <lineage>
        <taxon>Bacteria</taxon>
        <taxon>Pseudomonadati</taxon>
        <taxon>Bacteroidota</taxon>
        <taxon>Bacteroidia</taxon>
        <taxon>Bacteroidales</taxon>
        <taxon>Tannerellaceae</taxon>
        <taxon>Parabacteroides</taxon>
    </lineage>
</organism>
<keyword evidence="1" id="KW-1133">Transmembrane helix</keyword>
<keyword evidence="1" id="KW-0812">Transmembrane</keyword>
<dbReference type="RefSeq" id="WP_154398219.1">
    <property type="nucleotide sequence ID" value="NZ_CP132899.1"/>
</dbReference>
<protein>
    <submittedName>
        <fullName evidence="3">Uncharacterized protein</fullName>
    </submittedName>
</protein>
<dbReference type="AlphaFoldDB" id="A0A6I2P529"/>
<evidence type="ECO:0000256" key="1">
    <source>
        <dbReference type="SAM" id="Phobius"/>
    </source>
</evidence>
<evidence type="ECO:0000313" key="5">
    <source>
        <dbReference type="Proteomes" id="UP000471216"/>
    </source>
</evidence>
<dbReference type="Proteomes" id="UP000471216">
    <property type="component" value="Unassembled WGS sequence"/>
</dbReference>
<keyword evidence="1" id="KW-0472">Membrane</keyword>
<dbReference type="EMBL" id="WKMW01000004">
    <property type="protein sequence ID" value="MRY83903.1"/>
    <property type="molecule type" value="Genomic_DNA"/>
</dbReference>
<name>A0A6I2P529_PARDI</name>
<proteinExistence type="predicted"/>
<gene>
    <name evidence="3" type="ORF">GKD54_20815</name>
    <name evidence="2" type="ORF">GKD58_06500</name>
</gene>